<dbReference type="Gene3D" id="2.30.30.110">
    <property type="match status" value="1"/>
</dbReference>
<comment type="caution">
    <text evidence="5">The sequence shown here is derived from an EMBL/GenBank/DDBJ whole genome shotgun (WGS) entry which is preliminary data.</text>
</comment>
<dbReference type="InterPro" id="IPR003477">
    <property type="entry name" value="PemK-like"/>
</dbReference>
<keyword evidence="2" id="KW-1277">Toxin-antitoxin system</keyword>
<dbReference type="PANTHER" id="PTHR33988:SF2">
    <property type="entry name" value="ENDORIBONUCLEASE MAZF"/>
    <property type="match status" value="1"/>
</dbReference>
<dbReference type="SUPFAM" id="SSF50118">
    <property type="entry name" value="Cell growth inhibitor/plasmid maintenance toxic component"/>
    <property type="match status" value="1"/>
</dbReference>
<evidence type="ECO:0000313" key="6">
    <source>
        <dbReference type="Proteomes" id="UP000615455"/>
    </source>
</evidence>
<gene>
    <name evidence="5" type="ORF">GCM10008018_36680</name>
</gene>
<comment type="similarity">
    <text evidence="1">Belongs to the PemK/MazF family.</text>
</comment>
<evidence type="ECO:0000313" key="5">
    <source>
        <dbReference type="EMBL" id="GFZ87171.1"/>
    </source>
</evidence>
<reference evidence="6" key="1">
    <citation type="journal article" date="2019" name="Int. J. Syst. Evol. Microbiol.">
        <title>The Global Catalogue of Microorganisms (GCM) 10K type strain sequencing project: providing services to taxonomists for standard genome sequencing and annotation.</title>
        <authorList>
            <consortium name="The Broad Institute Genomics Platform"/>
            <consortium name="The Broad Institute Genome Sequencing Center for Infectious Disease"/>
            <person name="Wu L."/>
            <person name="Ma J."/>
        </authorList>
    </citation>
    <scope>NUCLEOTIDE SEQUENCE [LARGE SCALE GENOMIC DNA]</scope>
    <source>
        <strain evidence="6">CGMCC 1.15043</strain>
    </source>
</reference>
<name>A0ABQ1EUX5_9BACL</name>
<dbReference type="EMBL" id="BMHE01000018">
    <property type="protein sequence ID" value="GFZ87171.1"/>
    <property type="molecule type" value="Genomic_DNA"/>
</dbReference>
<dbReference type="InterPro" id="IPR011067">
    <property type="entry name" value="Plasmid_toxin/cell-grow_inhib"/>
</dbReference>
<organism evidence="5 6">
    <name type="scientific">Paenibacillus marchantiophytorum</name>
    <dbReference type="NCBI Taxonomy" id="1619310"/>
    <lineage>
        <taxon>Bacteria</taxon>
        <taxon>Bacillati</taxon>
        <taxon>Bacillota</taxon>
        <taxon>Bacilli</taxon>
        <taxon>Bacillales</taxon>
        <taxon>Paenibacillaceae</taxon>
        <taxon>Paenibacillus</taxon>
    </lineage>
</organism>
<evidence type="ECO:0008006" key="7">
    <source>
        <dbReference type="Google" id="ProtNLM"/>
    </source>
</evidence>
<keyword evidence="4" id="KW-0472">Membrane</keyword>
<evidence type="ECO:0000256" key="4">
    <source>
        <dbReference type="SAM" id="Phobius"/>
    </source>
</evidence>
<feature type="transmembrane region" description="Helical" evidence="4">
    <location>
        <begin position="28"/>
        <end position="47"/>
    </location>
</feature>
<evidence type="ECO:0000256" key="3">
    <source>
        <dbReference type="SAM" id="MobiDB-lite"/>
    </source>
</evidence>
<accession>A0ABQ1EUX5</accession>
<keyword evidence="4" id="KW-1133">Transmembrane helix</keyword>
<dbReference type="PANTHER" id="PTHR33988">
    <property type="entry name" value="ENDORIBONUCLEASE MAZF-RELATED"/>
    <property type="match status" value="1"/>
</dbReference>
<protein>
    <recommendedName>
        <fullName evidence="7">Type II toxin-antitoxin system PemK/MazF family toxin</fullName>
    </recommendedName>
</protein>
<feature type="transmembrane region" description="Helical" evidence="4">
    <location>
        <begin position="59"/>
        <end position="81"/>
    </location>
</feature>
<feature type="region of interest" description="Disordered" evidence="3">
    <location>
        <begin position="148"/>
        <end position="170"/>
    </location>
</feature>
<keyword evidence="6" id="KW-1185">Reference proteome</keyword>
<evidence type="ECO:0000256" key="1">
    <source>
        <dbReference type="ARBA" id="ARBA00007521"/>
    </source>
</evidence>
<evidence type="ECO:0000256" key="2">
    <source>
        <dbReference type="ARBA" id="ARBA00022649"/>
    </source>
</evidence>
<dbReference type="Pfam" id="PF02452">
    <property type="entry name" value="PemK_toxin"/>
    <property type="match status" value="1"/>
</dbReference>
<keyword evidence="4" id="KW-0812">Transmembrane</keyword>
<sequence length="288" mass="32187">MEKEPEEIKKSIELECISREYKEKKRRLHYNWSIAVLILIIITILSYKFWGKSGTLETLISTGSGLVSIALAVIAIIMTLVEGLKKNNQEERVTSALKEIIKNSKKMSKILVKLDDSVGAVHLKMDTAIEYLGKESVLVNGYDEHLVSKKEGQENGETSNKTKTHESSSFPLKAGTFRGNVYLADMSPVSGSEMGGIRAVVIVSNDINNRYSPVMTVIPITSQIAKSKLPTHVEVGTSHGFDRESVVLSEQIRTIDRNRLTKLITTLDDITMKKIDHAIRIQLDQIDF</sequence>
<dbReference type="Proteomes" id="UP000615455">
    <property type="component" value="Unassembled WGS sequence"/>
</dbReference>
<proteinExistence type="inferred from homology"/>